<keyword evidence="2" id="KW-0472">Membrane</keyword>
<dbReference type="AlphaFoldDB" id="A0A2V4AZL2"/>
<evidence type="ECO:0000256" key="1">
    <source>
        <dbReference type="SAM" id="MobiDB-lite"/>
    </source>
</evidence>
<evidence type="ECO:0000313" key="4">
    <source>
        <dbReference type="Proteomes" id="UP000249915"/>
    </source>
</evidence>
<reference evidence="3 4" key="1">
    <citation type="submission" date="2016-07" db="EMBL/GenBank/DDBJ databases">
        <title>Draft genome sequence of Prauserella muralis DSM 45305, isolated from a mould-covered wall in an indoor environment.</title>
        <authorList>
            <person name="Ruckert C."/>
            <person name="Albersmeier A."/>
            <person name="Jiang C.-L."/>
            <person name="Jiang Y."/>
            <person name="Kalinowski J."/>
            <person name="Schneider O."/>
            <person name="Winkler A."/>
            <person name="Zotchev S.B."/>
        </authorList>
    </citation>
    <scope>NUCLEOTIDE SEQUENCE [LARGE SCALE GENOMIC DNA]</scope>
    <source>
        <strain evidence="3 4">DSM 45305</strain>
    </source>
</reference>
<evidence type="ECO:0000256" key="2">
    <source>
        <dbReference type="SAM" id="Phobius"/>
    </source>
</evidence>
<gene>
    <name evidence="3" type="ORF">BAY60_12000</name>
</gene>
<name>A0A2V4AZL2_9PSEU</name>
<keyword evidence="4" id="KW-1185">Reference proteome</keyword>
<dbReference type="RefSeq" id="WP_112281186.1">
    <property type="nucleotide sequence ID" value="NZ_MASW01000002.1"/>
</dbReference>
<keyword evidence="2" id="KW-0812">Transmembrane</keyword>
<organism evidence="3 4">
    <name type="scientific">Prauserella muralis</name>
    <dbReference type="NCBI Taxonomy" id="588067"/>
    <lineage>
        <taxon>Bacteria</taxon>
        <taxon>Bacillati</taxon>
        <taxon>Actinomycetota</taxon>
        <taxon>Actinomycetes</taxon>
        <taxon>Pseudonocardiales</taxon>
        <taxon>Pseudonocardiaceae</taxon>
        <taxon>Prauserella</taxon>
    </lineage>
</organism>
<evidence type="ECO:0000313" key="3">
    <source>
        <dbReference type="EMBL" id="PXY27183.1"/>
    </source>
</evidence>
<feature type="region of interest" description="Disordered" evidence="1">
    <location>
        <begin position="67"/>
        <end position="91"/>
    </location>
</feature>
<dbReference type="EMBL" id="MASW01000002">
    <property type="protein sequence ID" value="PXY27183.1"/>
    <property type="molecule type" value="Genomic_DNA"/>
</dbReference>
<dbReference type="OrthoDB" id="5185175at2"/>
<sequence length="339" mass="35849">MTEETTDLATRLRELAESPAPPMALDLDAAKRAGRRRRRFRVSAAAGGCAAVIVAASVVLPPLLDGPSPAPQASSPSDPARPPVPTAKTAAGANPMIAKAGFGWLPEVIRGVEYGVGAHGDYTLAIGDGQYPAMIWLAVYDKEPPADRLGEMGGEAVKVPTKVGDRDGYWVTVNPADPLNGGDSYLRWRTGDGRWAELNAYYLDIPDVRQTLLRVAEGVTVGDYPVPLPLRISGLPGGFHLADGLLSRRPSQDGVPWTMQLFYTVNGANVVIDVRPEGGGAPDGRGEPVCTTENSLRACVRIDRPNAADLGSIGGAQGLLDRITLLGPDERDWTTTVIG</sequence>
<comment type="caution">
    <text evidence="3">The sequence shown here is derived from an EMBL/GenBank/DDBJ whole genome shotgun (WGS) entry which is preliminary data.</text>
</comment>
<feature type="transmembrane region" description="Helical" evidence="2">
    <location>
        <begin position="42"/>
        <end position="64"/>
    </location>
</feature>
<dbReference type="Proteomes" id="UP000249915">
    <property type="component" value="Unassembled WGS sequence"/>
</dbReference>
<protein>
    <submittedName>
        <fullName evidence="3">Uncharacterized protein</fullName>
    </submittedName>
</protein>
<keyword evidence="2" id="KW-1133">Transmembrane helix</keyword>
<accession>A0A2V4AZL2</accession>
<proteinExistence type="predicted"/>